<evidence type="ECO:0000256" key="2">
    <source>
        <dbReference type="ARBA" id="ARBA00023015"/>
    </source>
</evidence>
<comment type="subcellular location">
    <subcellularLocation>
        <location evidence="1">Nucleus</location>
    </subcellularLocation>
</comment>
<dbReference type="SMART" id="SM00432">
    <property type="entry name" value="MADS"/>
    <property type="match status" value="1"/>
</dbReference>
<feature type="domain" description="K-box" evidence="7">
    <location>
        <begin position="62"/>
        <end position="152"/>
    </location>
</feature>
<dbReference type="Pfam" id="PF01486">
    <property type="entry name" value="K-box"/>
    <property type="match status" value="1"/>
</dbReference>
<dbReference type="EMBL" id="Y08243">
    <property type="protein sequence ID" value="CAA69411.1"/>
    <property type="molecule type" value="mRNA"/>
</dbReference>
<keyword evidence="2" id="KW-0805">Transcription regulation</keyword>
<dbReference type="InterPro" id="IPR002100">
    <property type="entry name" value="TF_MADSbox"/>
</dbReference>
<dbReference type="PROSITE" id="PS51297">
    <property type="entry name" value="K_BOX"/>
    <property type="match status" value="1"/>
</dbReference>
<dbReference type="Gene3D" id="3.40.1810.10">
    <property type="entry name" value="Transcription factor, MADS-box"/>
    <property type="match status" value="1"/>
</dbReference>
<dbReference type="GO" id="GO:0005634">
    <property type="term" value="C:nucleus"/>
    <property type="evidence" value="ECO:0007669"/>
    <property type="project" value="UniProtKB-SubCell"/>
</dbReference>
<dbReference type="GO" id="GO:0046983">
    <property type="term" value="F:protein dimerization activity"/>
    <property type="evidence" value="ECO:0007669"/>
    <property type="project" value="InterPro"/>
</dbReference>
<feature type="non-terminal residue" evidence="8">
    <location>
        <position position="1"/>
    </location>
</feature>
<dbReference type="PROSITE" id="PS50066">
    <property type="entry name" value="MADS_BOX_2"/>
    <property type="match status" value="1"/>
</dbReference>
<dbReference type="GO" id="GO:0003700">
    <property type="term" value="F:DNA-binding transcription factor activity"/>
    <property type="evidence" value="ECO:0007669"/>
    <property type="project" value="InterPro"/>
</dbReference>
<name>O23768_9MONI</name>
<evidence type="ECO:0000259" key="6">
    <source>
        <dbReference type="PROSITE" id="PS50066"/>
    </source>
</evidence>
<gene>
    <name evidence="8" type="primary">CRM7</name>
</gene>
<dbReference type="InterPro" id="IPR036879">
    <property type="entry name" value="TF_MADSbox_sf"/>
</dbReference>
<sequence>RTGLLKKAYELSVLCDAEVAVIVFSSTGRLSEFATPSMPKMLEKYHRAIQRSQGNEHSLQNIEHWQHEAINLRKRIQLLQLRQSHLMGENLTCFQLKDLDILESRLSVTVEKIREEKMRRFHVHAEEMHKQECLLHQENTLLKLKIENVESMKHSAHVIDLLSDDDCMLESPKISQESGLKDSRFSLQLGLKP</sequence>
<dbReference type="AlphaFoldDB" id="O23768"/>
<protein>
    <submittedName>
        <fullName evidence="8">Putative MADS domain transcription factor</fullName>
    </submittedName>
</protein>
<dbReference type="SUPFAM" id="SSF55455">
    <property type="entry name" value="SRF-like"/>
    <property type="match status" value="1"/>
</dbReference>
<keyword evidence="4" id="KW-0804">Transcription</keyword>
<proteinExistence type="evidence at transcript level"/>
<dbReference type="GO" id="GO:0003677">
    <property type="term" value="F:DNA binding"/>
    <property type="evidence" value="ECO:0007669"/>
    <property type="project" value="UniProtKB-KW"/>
</dbReference>
<evidence type="ECO:0000256" key="4">
    <source>
        <dbReference type="ARBA" id="ARBA00023163"/>
    </source>
</evidence>
<reference evidence="8" key="1">
    <citation type="journal article" date="1997" name="Proc. Natl. Acad. Sci. U.S.A.">
        <title>Floral homeotic genes were recruited from homologous MADS-box genes preexisting in the common ancestor of ferns and seed plants.</title>
        <authorList>
            <person name="Munster T."/>
            <person name="Pahnke J."/>
            <person name="Di Rosa A."/>
            <person name="Kim J.T."/>
            <person name="Martin W."/>
            <person name="Saedler H."/>
            <person name="Theissen G."/>
        </authorList>
    </citation>
    <scope>NUCLEOTIDE SEQUENCE</scope>
</reference>
<dbReference type="PANTHER" id="PTHR48019">
    <property type="entry name" value="SERUM RESPONSE FACTOR HOMOLOG"/>
    <property type="match status" value="1"/>
</dbReference>
<evidence type="ECO:0000313" key="8">
    <source>
        <dbReference type="EMBL" id="CAA69411.1"/>
    </source>
</evidence>
<dbReference type="InterPro" id="IPR050142">
    <property type="entry name" value="MADS-box/MEF2_TF"/>
</dbReference>
<evidence type="ECO:0000256" key="5">
    <source>
        <dbReference type="ARBA" id="ARBA00023242"/>
    </source>
</evidence>
<feature type="domain" description="MADS-box" evidence="6">
    <location>
        <begin position="1"/>
        <end position="37"/>
    </location>
</feature>
<organism evidence="8">
    <name type="scientific">Ceratopteris pteridoides</name>
    <dbReference type="NCBI Taxonomy" id="58167"/>
    <lineage>
        <taxon>Eukaryota</taxon>
        <taxon>Viridiplantae</taxon>
        <taxon>Streptophyta</taxon>
        <taxon>Embryophyta</taxon>
        <taxon>Tracheophyta</taxon>
        <taxon>Polypodiopsida</taxon>
        <taxon>Polypodiidae</taxon>
        <taxon>Polypodiales</taxon>
        <taxon>Pteridineae</taxon>
        <taxon>Pteridaceae</taxon>
        <taxon>Parkerioideae</taxon>
        <taxon>Ceratopteris</taxon>
    </lineage>
</organism>
<accession>O23768</accession>
<evidence type="ECO:0000259" key="7">
    <source>
        <dbReference type="PROSITE" id="PS51297"/>
    </source>
</evidence>
<evidence type="ECO:0000256" key="1">
    <source>
        <dbReference type="ARBA" id="ARBA00004123"/>
    </source>
</evidence>
<keyword evidence="3" id="KW-0238">DNA-binding</keyword>
<keyword evidence="5" id="KW-0539">Nucleus</keyword>
<dbReference type="InterPro" id="IPR002487">
    <property type="entry name" value="TF_Kbox"/>
</dbReference>
<evidence type="ECO:0000256" key="3">
    <source>
        <dbReference type="ARBA" id="ARBA00023125"/>
    </source>
</evidence>
<dbReference type="Pfam" id="PF00319">
    <property type="entry name" value="SRF-TF"/>
    <property type="match status" value="1"/>
</dbReference>